<dbReference type="AlphaFoldDB" id="A0A438J6F1"/>
<reference evidence="1 2" key="1">
    <citation type="journal article" date="2018" name="PLoS Genet.">
        <title>Population sequencing reveals clonal diversity and ancestral inbreeding in the grapevine cultivar Chardonnay.</title>
        <authorList>
            <person name="Roach M.J."/>
            <person name="Johnson D.L."/>
            <person name="Bohlmann J."/>
            <person name="van Vuuren H.J."/>
            <person name="Jones S.J."/>
            <person name="Pretorius I.S."/>
            <person name="Schmidt S.A."/>
            <person name="Borneman A.R."/>
        </authorList>
    </citation>
    <scope>NUCLEOTIDE SEQUENCE [LARGE SCALE GENOMIC DNA]</scope>
    <source>
        <strain evidence="2">cv. Chardonnay</strain>
        <tissue evidence="1">Leaf</tissue>
    </source>
</reference>
<protein>
    <submittedName>
        <fullName evidence="1">Uncharacterized protein</fullName>
    </submittedName>
</protein>
<evidence type="ECO:0000313" key="1">
    <source>
        <dbReference type="EMBL" id="RVX04531.1"/>
    </source>
</evidence>
<dbReference type="EMBL" id="QGNW01000060">
    <property type="protein sequence ID" value="RVX04531.1"/>
    <property type="molecule type" value="Genomic_DNA"/>
</dbReference>
<name>A0A438J6F1_VITVI</name>
<organism evidence="1 2">
    <name type="scientific">Vitis vinifera</name>
    <name type="common">Grape</name>
    <dbReference type="NCBI Taxonomy" id="29760"/>
    <lineage>
        <taxon>Eukaryota</taxon>
        <taxon>Viridiplantae</taxon>
        <taxon>Streptophyta</taxon>
        <taxon>Embryophyta</taxon>
        <taxon>Tracheophyta</taxon>
        <taxon>Spermatophyta</taxon>
        <taxon>Magnoliopsida</taxon>
        <taxon>eudicotyledons</taxon>
        <taxon>Gunneridae</taxon>
        <taxon>Pentapetalae</taxon>
        <taxon>rosids</taxon>
        <taxon>Vitales</taxon>
        <taxon>Vitaceae</taxon>
        <taxon>Viteae</taxon>
        <taxon>Vitis</taxon>
    </lineage>
</organism>
<proteinExistence type="predicted"/>
<accession>A0A438J6F1</accession>
<evidence type="ECO:0000313" key="2">
    <source>
        <dbReference type="Proteomes" id="UP000288805"/>
    </source>
</evidence>
<sequence length="107" mass="11877">MCALSLSILSSAYQELKNASQVLTMNNLAGTIISQVLQLDPTNEAAKENIQVCSILPQLMLLFVQDQTYQPCLQSGSSNTKKFPMPEIRESREDHGVTISKLTYDLQ</sequence>
<gene>
    <name evidence="1" type="ORF">CK203_023459</name>
</gene>
<comment type="caution">
    <text evidence="1">The sequence shown here is derived from an EMBL/GenBank/DDBJ whole genome shotgun (WGS) entry which is preliminary data.</text>
</comment>
<dbReference type="Proteomes" id="UP000288805">
    <property type="component" value="Unassembled WGS sequence"/>
</dbReference>